<evidence type="ECO:0000256" key="4">
    <source>
        <dbReference type="ARBA" id="ARBA00022777"/>
    </source>
</evidence>
<evidence type="ECO:0000313" key="7">
    <source>
        <dbReference type="EMBL" id="MBE9193441.1"/>
    </source>
</evidence>
<comment type="similarity">
    <text evidence="1">Belongs to the carbohydrate kinase PfkB family.</text>
</comment>
<keyword evidence="2" id="KW-0808">Transferase</keyword>
<dbReference type="PROSITE" id="PS00584">
    <property type="entry name" value="PFKB_KINASES_2"/>
    <property type="match status" value="1"/>
</dbReference>
<proteinExistence type="inferred from homology"/>
<comment type="caution">
    <text evidence="7">The sequence shown here is derived from an EMBL/GenBank/DDBJ whole genome shotgun (WGS) entry which is preliminary data.</text>
</comment>
<reference evidence="7 8" key="1">
    <citation type="submission" date="2020-10" db="EMBL/GenBank/DDBJ databases">
        <authorList>
            <person name="Castelo-Branco R."/>
            <person name="Eusebio N."/>
            <person name="Adriana R."/>
            <person name="Vieira A."/>
            <person name="Brugerolle De Fraissinette N."/>
            <person name="Rezende De Castro R."/>
            <person name="Schneider M.P."/>
            <person name="Vasconcelos V."/>
            <person name="Leao P.N."/>
        </authorList>
    </citation>
    <scope>NUCLEOTIDE SEQUENCE [LARGE SCALE GENOMIC DNA]</scope>
    <source>
        <strain evidence="7 8">LEGE 06123</strain>
    </source>
</reference>
<keyword evidence="3" id="KW-0547">Nucleotide-binding</keyword>
<feature type="domain" description="Carbohydrate kinase PfkB" evidence="6">
    <location>
        <begin position="5"/>
        <end position="312"/>
    </location>
</feature>
<keyword evidence="5" id="KW-0067">ATP-binding</keyword>
<keyword evidence="4 7" id="KW-0418">Kinase</keyword>
<organism evidence="7 8">
    <name type="scientific">Gloeocapsopsis crepidinum LEGE 06123</name>
    <dbReference type="NCBI Taxonomy" id="588587"/>
    <lineage>
        <taxon>Bacteria</taxon>
        <taxon>Bacillati</taxon>
        <taxon>Cyanobacteriota</taxon>
        <taxon>Cyanophyceae</taxon>
        <taxon>Oscillatoriophycideae</taxon>
        <taxon>Chroococcales</taxon>
        <taxon>Chroococcaceae</taxon>
        <taxon>Gloeocapsopsis</taxon>
    </lineage>
</organism>
<evidence type="ECO:0000256" key="2">
    <source>
        <dbReference type="ARBA" id="ARBA00022679"/>
    </source>
</evidence>
<dbReference type="EMBL" id="JADEWN010000095">
    <property type="protein sequence ID" value="MBE9193441.1"/>
    <property type="molecule type" value="Genomic_DNA"/>
</dbReference>
<dbReference type="InterPro" id="IPR011611">
    <property type="entry name" value="PfkB_dom"/>
</dbReference>
<dbReference type="Pfam" id="PF00294">
    <property type="entry name" value="PfkB"/>
    <property type="match status" value="1"/>
</dbReference>
<dbReference type="PANTHER" id="PTHR43085">
    <property type="entry name" value="HEXOKINASE FAMILY MEMBER"/>
    <property type="match status" value="1"/>
</dbReference>
<evidence type="ECO:0000256" key="5">
    <source>
        <dbReference type="ARBA" id="ARBA00022840"/>
    </source>
</evidence>
<dbReference type="SUPFAM" id="SSF53613">
    <property type="entry name" value="Ribokinase-like"/>
    <property type="match status" value="1"/>
</dbReference>
<evidence type="ECO:0000259" key="6">
    <source>
        <dbReference type="Pfam" id="PF00294"/>
    </source>
</evidence>
<accession>A0ABR9UYP4</accession>
<protein>
    <submittedName>
        <fullName evidence="7">Carbohydrate kinase</fullName>
    </submittedName>
</protein>
<dbReference type="Gene3D" id="3.40.1190.20">
    <property type="match status" value="1"/>
</dbReference>
<sequence length="330" mass="35651">MTNPRVLCLGEILFDCLADQIGRSLQQVESWTPYPGGAPANVACSLVKLGTSSGFVGCVGEDEPGNALVQLLQDVGVDTTGIQRHSSAPTRQVYVVRSESGDRTFAGFGEFKTEEFADTYLQANKLPVQLFENADFLVLGTLELAYPESRASMFRALDLAEEYNVKVILDVNWRPVFWHSEETALQIIPKLYDRIDFLKLSEEEAELLFNTLDPGAINYRLESIEGVLITAGENGCAYCLGENEGKVPSFPVKVVDTTGAGDSFLAAFVHQLTQQGISSLQDPDVAKYVVKYANAAGALTTTKPGAIASQPTATEVEAFLATNSTDSESG</sequence>
<dbReference type="CDD" id="cd01167">
    <property type="entry name" value="bac_FRK"/>
    <property type="match status" value="1"/>
</dbReference>
<name>A0ABR9UYP4_9CHRO</name>
<dbReference type="RefSeq" id="WP_193934826.1">
    <property type="nucleotide sequence ID" value="NZ_CAWPMZ010000145.1"/>
</dbReference>
<dbReference type="InterPro" id="IPR029056">
    <property type="entry name" value="Ribokinase-like"/>
</dbReference>
<dbReference type="GO" id="GO:0016301">
    <property type="term" value="F:kinase activity"/>
    <property type="evidence" value="ECO:0007669"/>
    <property type="project" value="UniProtKB-KW"/>
</dbReference>
<evidence type="ECO:0000313" key="8">
    <source>
        <dbReference type="Proteomes" id="UP000651156"/>
    </source>
</evidence>
<dbReference type="PROSITE" id="PS00583">
    <property type="entry name" value="PFKB_KINASES_1"/>
    <property type="match status" value="1"/>
</dbReference>
<evidence type="ECO:0000256" key="3">
    <source>
        <dbReference type="ARBA" id="ARBA00022741"/>
    </source>
</evidence>
<keyword evidence="8" id="KW-1185">Reference proteome</keyword>
<dbReference type="PANTHER" id="PTHR43085:SF1">
    <property type="entry name" value="PSEUDOURIDINE KINASE-RELATED"/>
    <property type="match status" value="1"/>
</dbReference>
<gene>
    <name evidence="7" type="ORF">IQ230_24495</name>
</gene>
<dbReference type="InterPro" id="IPR050306">
    <property type="entry name" value="PfkB_Carbo_kinase"/>
</dbReference>
<dbReference type="InterPro" id="IPR002173">
    <property type="entry name" value="Carboh/pur_kinase_PfkB_CS"/>
</dbReference>
<dbReference type="Proteomes" id="UP000651156">
    <property type="component" value="Unassembled WGS sequence"/>
</dbReference>
<evidence type="ECO:0000256" key="1">
    <source>
        <dbReference type="ARBA" id="ARBA00010688"/>
    </source>
</evidence>